<dbReference type="InterPro" id="IPR005279">
    <property type="entry name" value="Dipep/tripep_permease"/>
</dbReference>
<dbReference type="PANTHER" id="PTHR23517:SF15">
    <property type="entry name" value="PROTON-DEPENDENT OLIGOPEPTIDE FAMILY TRANSPORT PROTEIN"/>
    <property type="match status" value="1"/>
</dbReference>
<feature type="transmembrane region" description="Helical" evidence="9">
    <location>
        <begin position="430"/>
        <end position="451"/>
    </location>
</feature>
<keyword evidence="3 8" id="KW-0813">Transport</keyword>
<feature type="transmembrane region" description="Helical" evidence="9">
    <location>
        <begin position="390"/>
        <end position="409"/>
    </location>
</feature>
<feature type="transmembrane region" description="Helical" evidence="9">
    <location>
        <begin position="124"/>
        <end position="146"/>
    </location>
</feature>
<dbReference type="InterPro" id="IPR018456">
    <property type="entry name" value="PTR2_symporter_CS"/>
</dbReference>
<dbReference type="InterPro" id="IPR050171">
    <property type="entry name" value="MFS_Transporters"/>
</dbReference>
<feature type="transmembrane region" description="Helical" evidence="9">
    <location>
        <begin position="184"/>
        <end position="204"/>
    </location>
</feature>
<accession>A0ABY3RPT3</accession>
<dbReference type="EMBL" id="CP082781">
    <property type="protein sequence ID" value="UGS25949.1"/>
    <property type="molecule type" value="Genomic_DNA"/>
</dbReference>
<dbReference type="SUPFAM" id="SSF103473">
    <property type="entry name" value="MFS general substrate transporter"/>
    <property type="match status" value="1"/>
</dbReference>
<dbReference type="NCBIfam" id="TIGR00924">
    <property type="entry name" value="yjdL_sub1_fam"/>
    <property type="match status" value="1"/>
</dbReference>
<evidence type="ECO:0000256" key="7">
    <source>
        <dbReference type="ARBA" id="ARBA00023136"/>
    </source>
</evidence>
<evidence type="ECO:0000256" key="6">
    <source>
        <dbReference type="ARBA" id="ARBA00022989"/>
    </source>
</evidence>
<keyword evidence="6 9" id="KW-1133">Transmembrane helix</keyword>
<feature type="transmembrane region" description="Helical" evidence="9">
    <location>
        <begin position="158"/>
        <end position="178"/>
    </location>
</feature>
<dbReference type="PROSITE" id="PS50850">
    <property type="entry name" value="MFS"/>
    <property type="match status" value="1"/>
</dbReference>
<reference evidence="11 12" key="1">
    <citation type="submission" date="2023-01" db="EMBL/GenBank/DDBJ databases">
        <title>Characterization of estradiol degrading bacteria Microbacterium sp. MZT7 and reveal degrading genes through genome analysis.</title>
        <authorList>
            <person name="Hao P."/>
            <person name="Gao Y."/>
        </authorList>
    </citation>
    <scope>NUCLEOTIDE SEQUENCE [LARGE SCALE GENOMIC DNA]</scope>
    <source>
        <strain evidence="11 12">MZT7</strain>
    </source>
</reference>
<feature type="transmembrane region" description="Helical" evidence="9">
    <location>
        <begin position="286"/>
        <end position="303"/>
    </location>
</feature>
<evidence type="ECO:0000256" key="2">
    <source>
        <dbReference type="ARBA" id="ARBA00005982"/>
    </source>
</evidence>
<protein>
    <submittedName>
        <fullName evidence="11">Peptide MFS transporter</fullName>
    </submittedName>
</protein>
<sequence>MSTPQKTRESGDRDTRFFGQPWALAHVFGVEMWERFSFYGMQGILLIYLYYSVTDGGLGIPQGIAGGIVGAYGGSVYLSTILGAWVADRLLGSERTLFLSAIVIMAGHLALAFLPGVVGVGVGLVLVAIGSGGLKANATAVVGTLYSEKDTRRDAGFSLFYLGINLGGFLGPILTGLMQSTLGFHFGFGIAAVGMAAGLLQYSFGRRSLPEAARRVANPLPARRYPLVGIIAAAAVLLVVALVLAGVIRADNLSTIVIIGTLAATVAYFAVILGSRRIDATERSRVWAFLPLFITSVAFWSLYQQQFTVLTVYSDARLNRDLFGWEMPVSWVQSINPVFIIVLSGVFAALWTKLGARQPTTPVKFALGAIIMGAAFLLFLPFAGGADNSTPLLAIVGILLVFTIAELLLSPIGLSAATKLAPAAFHTQMVALFFLSVALGTAISGWLVQFYDPTNEVPYFSILGGIAIVVGLGLWISAKPVLALMKGVR</sequence>
<dbReference type="InterPro" id="IPR036259">
    <property type="entry name" value="MFS_trans_sf"/>
</dbReference>
<keyword evidence="4" id="KW-1003">Cell membrane</keyword>
<evidence type="ECO:0000256" key="8">
    <source>
        <dbReference type="RuleBase" id="RU003755"/>
    </source>
</evidence>
<proteinExistence type="inferred from homology"/>
<feature type="transmembrane region" description="Helical" evidence="9">
    <location>
        <begin position="36"/>
        <end position="53"/>
    </location>
</feature>
<feature type="transmembrane region" description="Helical" evidence="9">
    <location>
        <begin position="97"/>
        <end position="118"/>
    </location>
</feature>
<dbReference type="CDD" id="cd17346">
    <property type="entry name" value="MFS_DtpA_like"/>
    <property type="match status" value="1"/>
</dbReference>
<dbReference type="InterPro" id="IPR000109">
    <property type="entry name" value="POT_fam"/>
</dbReference>
<name>A0ABY3RPT3_9MICO</name>
<evidence type="ECO:0000256" key="4">
    <source>
        <dbReference type="ARBA" id="ARBA00022475"/>
    </source>
</evidence>
<evidence type="ECO:0000256" key="1">
    <source>
        <dbReference type="ARBA" id="ARBA00004651"/>
    </source>
</evidence>
<dbReference type="InterPro" id="IPR020846">
    <property type="entry name" value="MFS_dom"/>
</dbReference>
<gene>
    <name evidence="11" type="ORF">K8F61_15060</name>
</gene>
<feature type="transmembrane region" description="Helical" evidence="9">
    <location>
        <begin position="363"/>
        <end position="384"/>
    </location>
</feature>
<feature type="transmembrane region" description="Helical" evidence="9">
    <location>
        <begin position="65"/>
        <end position="85"/>
    </location>
</feature>
<feature type="domain" description="Major facilitator superfamily (MFS) profile" evidence="10">
    <location>
        <begin position="1"/>
        <end position="482"/>
    </location>
</feature>
<feature type="transmembrane region" description="Helical" evidence="9">
    <location>
        <begin position="457"/>
        <end position="476"/>
    </location>
</feature>
<dbReference type="Pfam" id="PF00854">
    <property type="entry name" value="PTR2"/>
    <property type="match status" value="1"/>
</dbReference>
<evidence type="ECO:0000256" key="5">
    <source>
        <dbReference type="ARBA" id="ARBA00022692"/>
    </source>
</evidence>
<comment type="subcellular location">
    <subcellularLocation>
        <location evidence="1">Cell membrane</location>
        <topology evidence="1">Multi-pass membrane protein</topology>
    </subcellularLocation>
    <subcellularLocation>
        <location evidence="8">Membrane</location>
        <topology evidence="8">Multi-pass membrane protein</topology>
    </subcellularLocation>
</comment>
<evidence type="ECO:0000313" key="11">
    <source>
        <dbReference type="EMBL" id="UGS25949.1"/>
    </source>
</evidence>
<feature type="transmembrane region" description="Helical" evidence="9">
    <location>
        <begin position="331"/>
        <end position="351"/>
    </location>
</feature>
<keyword evidence="5 8" id="KW-0812">Transmembrane</keyword>
<feature type="transmembrane region" description="Helical" evidence="9">
    <location>
        <begin position="254"/>
        <end position="274"/>
    </location>
</feature>
<dbReference type="PANTHER" id="PTHR23517">
    <property type="entry name" value="RESISTANCE PROTEIN MDTM, PUTATIVE-RELATED-RELATED"/>
    <property type="match status" value="1"/>
</dbReference>
<dbReference type="Gene3D" id="1.20.1250.20">
    <property type="entry name" value="MFS general substrate transporter like domains"/>
    <property type="match status" value="1"/>
</dbReference>
<evidence type="ECO:0000256" key="3">
    <source>
        <dbReference type="ARBA" id="ARBA00022448"/>
    </source>
</evidence>
<evidence type="ECO:0000256" key="9">
    <source>
        <dbReference type="SAM" id="Phobius"/>
    </source>
</evidence>
<dbReference type="Proteomes" id="UP001199642">
    <property type="component" value="Chromosome"/>
</dbReference>
<feature type="transmembrane region" description="Helical" evidence="9">
    <location>
        <begin position="225"/>
        <end position="248"/>
    </location>
</feature>
<dbReference type="PROSITE" id="PS01023">
    <property type="entry name" value="PTR2_2"/>
    <property type="match status" value="1"/>
</dbReference>
<keyword evidence="7 9" id="KW-0472">Membrane</keyword>
<evidence type="ECO:0000313" key="12">
    <source>
        <dbReference type="Proteomes" id="UP001199642"/>
    </source>
</evidence>
<evidence type="ECO:0000259" key="10">
    <source>
        <dbReference type="PROSITE" id="PS50850"/>
    </source>
</evidence>
<dbReference type="RefSeq" id="WP_231819702.1">
    <property type="nucleotide sequence ID" value="NZ_CP082781.1"/>
</dbReference>
<organism evidence="11 12">
    <name type="scientific">Microbacterium resistens</name>
    <dbReference type="NCBI Taxonomy" id="156977"/>
    <lineage>
        <taxon>Bacteria</taxon>
        <taxon>Bacillati</taxon>
        <taxon>Actinomycetota</taxon>
        <taxon>Actinomycetes</taxon>
        <taxon>Micrococcales</taxon>
        <taxon>Microbacteriaceae</taxon>
        <taxon>Microbacterium</taxon>
    </lineage>
</organism>
<comment type="similarity">
    <text evidence="2 8">Belongs to the major facilitator superfamily. Proton-dependent oligopeptide transporter (POT/PTR) (TC 2.A.17) family.</text>
</comment>
<keyword evidence="12" id="KW-1185">Reference proteome</keyword>